<protein>
    <submittedName>
        <fullName evidence="2">DUF2868 domain-containing protein</fullName>
    </submittedName>
</protein>
<name>A0ABP8HIE5_9BURK</name>
<evidence type="ECO:0000313" key="2">
    <source>
        <dbReference type="EMBL" id="GAA4339634.1"/>
    </source>
</evidence>
<reference evidence="3" key="1">
    <citation type="journal article" date="2019" name="Int. J. Syst. Evol. Microbiol.">
        <title>The Global Catalogue of Microorganisms (GCM) 10K type strain sequencing project: providing services to taxonomists for standard genome sequencing and annotation.</title>
        <authorList>
            <consortium name="The Broad Institute Genomics Platform"/>
            <consortium name="The Broad Institute Genome Sequencing Center for Infectious Disease"/>
            <person name="Wu L."/>
            <person name="Ma J."/>
        </authorList>
    </citation>
    <scope>NUCLEOTIDE SEQUENCE [LARGE SCALE GENOMIC DNA]</scope>
    <source>
        <strain evidence="3">JCM 17804</strain>
    </source>
</reference>
<organism evidence="2 3">
    <name type="scientific">Variovorax defluvii</name>
    <dbReference type="NCBI Taxonomy" id="913761"/>
    <lineage>
        <taxon>Bacteria</taxon>
        <taxon>Pseudomonadati</taxon>
        <taxon>Pseudomonadota</taxon>
        <taxon>Betaproteobacteria</taxon>
        <taxon>Burkholderiales</taxon>
        <taxon>Comamonadaceae</taxon>
        <taxon>Variovorax</taxon>
    </lineage>
</organism>
<dbReference type="InterPro" id="IPR021296">
    <property type="entry name" value="DUF2868"/>
</dbReference>
<keyword evidence="3" id="KW-1185">Reference proteome</keyword>
<dbReference type="EMBL" id="BAABGJ010000015">
    <property type="protein sequence ID" value="GAA4339634.1"/>
    <property type="molecule type" value="Genomic_DNA"/>
</dbReference>
<feature type="transmembrane region" description="Helical" evidence="1">
    <location>
        <begin position="256"/>
        <end position="283"/>
    </location>
</feature>
<dbReference type="Pfam" id="PF11067">
    <property type="entry name" value="DUF2868"/>
    <property type="match status" value="1"/>
</dbReference>
<keyword evidence="1" id="KW-0472">Membrane</keyword>
<evidence type="ECO:0000256" key="1">
    <source>
        <dbReference type="SAM" id="Phobius"/>
    </source>
</evidence>
<sequence>MNPGALHLSIQDAVIAEAIRQVEDAGPLEDAQAMREAMALRNDGAGRVVERARGLGERIGLQAAWCRARAVSPWILLALVALIVLSGLGFAGNVAGEHRSINVVVALTALLGLHLLTLLLWLIGLLLPMRSLNLSLGGVWFALTARVAGGRHGQAAVLIDAATRLLARARLLPWVLGFASHAIWSLSFAVVLGALLFALAFRSYTLNWETTILDPAFFVRLVDLLGRIPAWLGFPVPDAQTVLAPGNAAPSGQRDWALWLTGCIVAYGLLPRLFFALLCALVWRFRRRALGPDLSQPYYRRLLARFEALAPRQIVDADPGSLRPDVPARVAAGETRDAMLAIGYELPDEIPWPPAAVDAAGARSLRVDGSAGARRDALDALARLRPQRLLVACHASTSPDRGTERFLRELASLSSECRLWLLGDASQEARNRWRAWLAETRLSRFEACDEAAGALRGWT</sequence>
<feature type="transmembrane region" description="Helical" evidence="1">
    <location>
        <begin position="101"/>
        <end position="127"/>
    </location>
</feature>
<accession>A0ABP8HIE5</accession>
<gene>
    <name evidence="2" type="ORF">GCM10023165_19120</name>
</gene>
<proteinExistence type="predicted"/>
<keyword evidence="1" id="KW-0812">Transmembrane</keyword>
<feature type="transmembrane region" description="Helical" evidence="1">
    <location>
        <begin position="174"/>
        <end position="201"/>
    </location>
</feature>
<comment type="caution">
    <text evidence="2">The sequence shown here is derived from an EMBL/GenBank/DDBJ whole genome shotgun (WGS) entry which is preliminary data.</text>
</comment>
<feature type="transmembrane region" description="Helical" evidence="1">
    <location>
        <begin position="74"/>
        <end position="95"/>
    </location>
</feature>
<evidence type="ECO:0000313" key="3">
    <source>
        <dbReference type="Proteomes" id="UP001500975"/>
    </source>
</evidence>
<keyword evidence="1" id="KW-1133">Transmembrane helix</keyword>
<dbReference type="Proteomes" id="UP001500975">
    <property type="component" value="Unassembled WGS sequence"/>
</dbReference>